<protein>
    <submittedName>
        <fullName evidence="2">Keratin-associated protein 7-1</fullName>
    </submittedName>
</protein>
<dbReference type="GeneID" id="101401838"/>
<evidence type="ECO:0000313" key="1">
    <source>
        <dbReference type="Proteomes" id="UP000694910"/>
    </source>
</evidence>
<dbReference type="RefSeq" id="XP_004429608.1">
    <property type="nucleotide sequence ID" value="XM_004429551.2"/>
</dbReference>
<proteinExistence type="predicted"/>
<dbReference type="Pfam" id="PF15034">
    <property type="entry name" value="KRTAP7"/>
    <property type="match status" value="1"/>
</dbReference>
<dbReference type="PANTHER" id="PTHR38504">
    <property type="entry name" value="KERATIN-ASSOCIATED PROTEIN 7-1"/>
    <property type="match status" value="1"/>
</dbReference>
<dbReference type="PANTHER" id="PTHR38504:SF1">
    <property type="entry name" value="KERATIN-ASSOCIATED PROTEIN 7-1"/>
    <property type="match status" value="1"/>
</dbReference>
<reference evidence="2" key="1">
    <citation type="submission" date="2025-08" db="UniProtKB">
        <authorList>
            <consortium name="RefSeq"/>
        </authorList>
    </citation>
    <scope>IDENTIFICATION</scope>
</reference>
<dbReference type="InterPro" id="IPR020184">
    <property type="entry name" value="KRTAP7"/>
</dbReference>
<dbReference type="Proteomes" id="UP000694910">
    <property type="component" value="Unplaced"/>
</dbReference>
<keyword evidence="1" id="KW-1185">Reference proteome</keyword>
<sequence length="87" mass="9461">MTRFFSCGSYFPGYPCYGTNFYRTFRATSLNVVVPLGSRMNYGCGCNGYSSLDYSFGGSNISNLDCGCGGSFSRPWGSGSDFGYCTY</sequence>
<organism evidence="1 2">
    <name type="scientific">Ceratotherium simum simum</name>
    <name type="common">Southern white rhinoceros</name>
    <dbReference type="NCBI Taxonomy" id="73337"/>
    <lineage>
        <taxon>Eukaryota</taxon>
        <taxon>Metazoa</taxon>
        <taxon>Chordata</taxon>
        <taxon>Craniata</taxon>
        <taxon>Vertebrata</taxon>
        <taxon>Euteleostomi</taxon>
        <taxon>Mammalia</taxon>
        <taxon>Eutheria</taxon>
        <taxon>Laurasiatheria</taxon>
        <taxon>Perissodactyla</taxon>
        <taxon>Rhinocerotidae</taxon>
        <taxon>Ceratotherium</taxon>
    </lineage>
</organism>
<evidence type="ECO:0000313" key="2">
    <source>
        <dbReference type="RefSeq" id="XP_004429608.1"/>
    </source>
</evidence>
<gene>
    <name evidence="2" type="primary">LOC101401838</name>
</gene>
<name>A0ABM0HLR0_CERSS</name>
<accession>A0ABM0HLR0</accession>